<dbReference type="PROSITE" id="PS51910">
    <property type="entry name" value="GH18_2"/>
    <property type="match status" value="1"/>
</dbReference>
<evidence type="ECO:0000256" key="6">
    <source>
        <dbReference type="ARBA" id="ARBA00023326"/>
    </source>
</evidence>
<evidence type="ECO:0000256" key="1">
    <source>
        <dbReference type="ARBA" id="ARBA00000822"/>
    </source>
</evidence>
<evidence type="ECO:0000256" key="8">
    <source>
        <dbReference type="RuleBase" id="RU004453"/>
    </source>
</evidence>
<feature type="signal peptide" evidence="9">
    <location>
        <begin position="1"/>
        <end position="17"/>
    </location>
</feature>
<keyword evidence="6" id="KW-0624">Polysaccharide degradation</keyword>
<dbReference type="Gene3D" id="3.10.50.10">
    <property type="match status" value="1"/>
</dbReference>
<evidence type="ECO:0000256" key="3">
    <source>
        <dbReference type="ARBA" id="ARBA00023024"/>
    </source>
</evidence>
<proteinExistence type="inferred from homology"/>
<evidence type="ECO:0000313" key="11">
    <source>
        <dbReference type="EMBL" id="THH05683.1"/>
    </source>
</evidence>
<dbReference type="InterPro" id="IPR029070">
    <property type="entry name" value="Chitinase_insertion_sf"/>
</dbReference>
<dbReference type="Gene3D" id="3.20.20.80">
    <property type="entry name" value="Glycosidases"/>
    <property type="match status" value="1"/>
</dbReference>
<dbReference type="PANTHER" id="PTHR11177:SF392">
    <property type="entry name" value="HAP41P"/>
    <property type="match status" value="1"/>
</dbReference>
<dbReference type="InterPro" id="IPR001223">
    <property type="entry name" value="Glyco_hydro18_cat"/>
</dbReference>
<organism evidence="11 12">
    <name type="scientific">Phellinidium pouzarii</name>
    <dbReference type="NCBI Taxonomy" id="167371"/>
    <lineage>
        <taxon>Eukaryota</taxon>
        <taxon>Fungi</taxon>
        <taxon>Dikarya</taxon>
        <taxon>Basidiomycota</taxon>
        <taxon>Agaricomycotina</taxon>
        <taxon>Agaricomycetes</taxon>
        <taxon>Hymenochaetales</taxon>
        <taxon>Hymenochaetaceae</taxon>
        <taxon>Phellinidium</taxon>
    </lineage>
</organism>
<dbReference type="EMBL" id="SGPK01000244">
    <property type="protein sequence ID" value="THH05683.1"/>
    <property type="molecule type" value="Genomic_DNA"/>
</dbReference>
<dbReference type="PANTHER" id="PTHR11177">
    <property type="entry name" value="CHITINASE"/>
    <property type="match status" value="1"/>
</dbReference>
<evidence type="ECO:0000256" key="7">
    <source>
        <dbReference type="RuleBase" id="RU000489"/>
    </source>
</evidence>
<keyword evidence="3" id="KW-0146">Chitin degradation</keyword>
<dbReference type="Proteomes" id="UP000308199">
    <property type="component" value="Unassembled WGS sequence"/>
</dbReference>
<evidence type="ECO:0000313" key="12">
    <source>
        <dbReference type="Proteomes" id="UP000308199"/>
    </source>
</evidence>
<evidence type="ECO:0000256" key="4">
    <source>
        <dbReference type="ARBA" id="ARBA00023277"/>
    </source>
</evidence>
<sequence>MRSFIFSALSLFSSVLASGSFESSWGSGHSFDSRHSHIARQIDVVAGANVTNATEVEMVASAWYTGWHATDFPLSNVSWYKYTHLTYAFGITVDDPSTISLNDSDVELLPQFVSQAHENDVTASLSIGGWTGSRFYSTNVGSAENRTLFVKAVTDLADKYSLDGIDFDWEYPANQGIGCNAISTNDTANFLAFLQELRSTSTGSKLILTAATAIKPFFNTTGSPSSDVSAFAKVLDYVEVMNYDIWGSWSTAVGPNSPLNDTCAPPADQQGSAVSAVAAWHAAGMPFAQIALGVASYGHSFAVNTTFALANGSTTELAAYPSFNSSAFPVGDAWDDAPSVDVCGVFENQGGLWDFWGLIDAGLLNSNGSVAAGVPSRFDECSKTNYVYNTTTQVMISYDDAGAFAAKGAFIKDTGLRGFAMWEAGGDSSDILLDAILEASGFDIDDCE</sequence>
<evidence type="ECO:0000256" key="9">
    <source>
        <dbReference type="SAM" id="SignalP"/>
    </source>
</evidence>
<evidence type="ECO:0000256" key="2">
    <source>
        <dbReference type="ARBA" id="ARBA00022801"/>
    </source>
</evidence>
<evidence type="ECO:0000256" key="5">
    <source>
        <dbReference type="ARBA" id="ARBA00023295"/>
    </source>
</evidence>
<evidence type="ECO:0000259" key="10">
    <source>
        <dbReference type="PROSITE" id="PS51910"/>
    </source>
</evidence>
<keyword evidence="2 7" id="KW-0378">Hydrolase</keyword>
<dbReference type="Pfam" id="PF00704">
    <property type="entry name" value="Glyco_hydro_18"/>
    <property type="match status" value="1"/>
</dbReference>
<dbReference type="OrthoDB" id="73875at2759"/>
<dbReference type="GO" id="GO:0000272">
    <property type="term" value="P:polysaccharide catabolic process"/>
    <property type="evidence" value="ECO:0007669"/>
    <property type="project" value="UniProtKB-KW"/>
</dbReference>
<dbReference type="GO" id="GO:0008843">
    <property type="term" value="F:endochitinase activity"/>
    <property type="evidence" value="ECO:0007669"/>
    <property type="project" value="UniProtKB-EC"/>
</dbReference>
<keyword evidence="4" id="KW-0119">Carbohydrate metabolism</keyword>
<keyword evidence="5 7" id="KW-0326">Glycosidase</keyword>
<reference evidence="11 12" key="1">
    <citation type="submission" date="2019-02" db="EMBL/GenBank/DDBJ databases">
        <title>Genome sequencing of the rare red list fungi Phellinidium pouzarii.</title>
        <authorList>
            <person name="Buettner E."/>
            <person name="Kellner H."/>
        </authorList>
    </citation>
    <scope>NUCLEOTIDE SEQUENCE [LARGE SCALE GENOMIC DNA]</scope>
    <source>
        <strain evidence="11 12">DSM 108285</strain>
    </source>
</reference>
<dbReference type="GO" id="GO:0005576">
    <property type="term" value="C:extracellular region"/>
    <property type="evidence" value="ECO:0007669"/>
    <property type="project" value="TreeGrafter"/>
</dbReference>
<comment type="similarity">
    <text evidence="8">Belongs to the glycosyl hydrolase 18 family.</text>
</comment>
<protein>
    <recommendedName>
        <fullName evidence="10">GH18 domain-containing protein</fullName>
    </recommendedName>
</protein>
<dbReference type="SMART" id="SM00636">
    <property type="entry name" value="Glyco_18"/>
    <property type="match status" value="1"/>
</dbReference>
<name>A0A4V3XCF7_9AGAM</name>
<accession>A0A4V3XCF7</accession>
<dbReference type="InterPro" id="IPR011583">
    <property type="entry name" value="Chitinase_II/V-like_cat"/>
</dbReference>
<dbReference type="InterPro" id="IPR001579">
    <property type="entry name" value="Glyco_hydro_18_chit_AS"/>
</dbReference>
<dbReference type="SUPFAM" id="SSF54556">
    <property type="entry name" value="Chitinase insertion domain"/>
    <property type="match status" value="1"/>
</dbReference>
<dbReference type="GO" id="GO:0006032">
    <property type="term" value="P:chitin catabolic process"/>
    <property type="evidence" value="ECO:0007669"/>
    <property type="project" value="UniProtKB-KW"/>
</dbReference>
<dbReference type="InterPro" id="IPR017853">
    <property type="entry name" value="GH"/>
</dbReference>
<keyword evidence="9" id="KW-0732">Signal</keyword>
<dbReference type="InterPro" id="IPR050314">
    <property type="entry name" value="Glycosyl_Hydrlase_18"/>
</dbReference>
<comment type="caution">
    <text evidence="11">The sequence shown here is derived from an EMBL/GenBank/DDBJ whole genome shotgun (WGS) entry which is preliminary data.</text>
</comment>
<feature type="chain" id="PRO_5020720924" description="GH18 domain-containing protein" evidence="9">
    <location>
        <begin position="18"/>
        <end position="448"/>
    </location>
</feature>
<feature type="domain" description="GH18" evidence="10">
    <location>
        <begin position="58"/>
        <end position="443"/>
    </location>
</feature>
<gene>
    <name evidence="11" type="ORF">EW145_g4627</name>
</gene>
<dbReference type="AlphaFoldDB" id="A0A4V3XCF7"/>
<dbReference type="PROSITE" id="PS01095">
    <property type="entry name" value="GH18_1"/>
    <property type="match status" value="1"/>
</dbReference>
<dbReference type="GO" id="GO:0008061">
    <property type="term" value="F:chitin binding"/>
    <property type="evidence" value="ECO:0007669"/>
    <property type="project" value="InterPro"/>
</dbReference>
<comment type="catalytic activity">
    <reaction evidence="1">
        <text>Random endo-hydrolysis of N-acetyl-beta-D-glucosaminide (1-&gt;4)-beta-linkages in chitin and chitodextrins.</text>
        <dbReference type="EC" id="3.2.1.14"/>
    </reaction>
</comment>
<keyword evidence="12" id="KW-1185">Reference proteome</keyword>
<dbReference type="SUPFAM" id="SSF51445">
    <property type="entry name" value="(Trans)glycosidases"/>
    <property type="match status" value="1"/>
</dbReference>